<dbReference type="GO" id="GO:0006450">
    <property type="term" value="P:regulation of translational fidelity"/>
    <property type="evidence" value="ECO:0007669"/>
    <property type="project" value="InterPro"/>
</dbReference>
<dbReference type="Gene3D" id="1.10.287.110">
    <property type="entry name" value="DnaJ domain"/>
    <property type="match status" value="1"/>
</dbReference>
<keyword evidence="7" id="KW-1185">Reference proteome</keyword>
<evidence type="ECO:0000313" key="6">
    <source>
        <dbReference type="EMBL" id="RKP28841.1"/>
    </source>
</evidence>
<dbReference type="Pfam" id="PF21884">
    <property type="entry name" value="ZUO1-like_ZHD"/>
    <property type="match status" value="1"/>
</dbReference>
<dbReference type="Gene3D" id="1.10.8.840">
    <property type="entry name" value="Ribosome-associated complex head domain"/>
    <property type="match status" value="1"/>
</dbReference>
<protein>
    <submittedName>
        <fullName evidence="6">DnaJ-domain-containing protein</fullName>
    </submittedName>
</protein>
<dbReference type="Pfam" id="PF16717">
    <property type="entry name" value="RAC_head"/>
    <property type="match status" value="1"/>
</dbReference>
<feature type="compositionally biased region" description="Basic and acidic residues" evidence="4">
    <location>
        <begin position="220"/>
        <end position="241"/>
    </location>
</feature>
<dbReference type="EMBL" id="ML004562">
    <property type="protein sequence ID" value="RKP28841.1"/>
    <property type="molecule type" value="Genomic_DNA"/>
</dbReference>
<dbReference type="GO" id="GO:0030544">
    <property type="term" value="F:Hsp70 protein binding"/>
    <property type="evidence" value="ECO:0007669"/>
    <property type="project" value="InterPro"/>
</dbReference>
<keyword evidence="3" id="KW-0143">Chaperone</keyword>
<dbReference type="SUPFAM" id="SSF46565">
    <property type="entry name" value="Chaperone J-domain"/>
    <property type="match status" value="1"/>
</dbReference>
<dbReference type="PANTHER" id="PTHR43999:SF1">
    <property type="entry name" value="DNAJ HOMOLOG SUBFAMILY C MEMBER 2"/>
    <property type="match status" value="1"/>
</dbReference>
<feature type="non-terminal residue" evidence="6">
    <location>
        <position position="1"/>
    </location>
</feature>
<dbReference type="OrthoDB" id="1690618at2759"/>
<dbReference type="SMART" id="SM00271">
    <property type="entry name" value="DnaJ"/>
    <property type="match status" value="1"/>
</dbReference>
<dbReference type="CDD" id="cd06257">
    <property type="entry name" value="DnaJ"/>
    <property type="match status" value="1"/>
</dbReference>
<feature type="region of interest" description="Disordered" evidence="4">
    <location>
        <begin position="220"/>
        <end position="251"/>
    </location>
</feature>
<evidence type="ECO:0000256" key="4">
    <source>
        <dbReference type="SAM" id="MobiDB-lite"/>
    </source>
</evidence>
<evidence type="ECO:0000256" key="2">
    <source>
        <dbReference type="ARBA" id="ARBA00022490"/>
    </source>
</evidence>
<dbReference type="InterPro" id="IPR042569">
    <property type="entry name" value="RAC_head_sf"/>
</dbReference>
<feature type="domain" description="J" evidence="5">
    <location>
        <begin position="1"/>
        <end position="64"/>
    </location>
</feature>
<dbReference type="GO" id="GO:0043022">
    <property type="term" value="F:ribosome binding"/>
    <property type="evidence" value="ECO:0007669"/>
    <property type="project" value="InterPro"/>
</dbReference>
<dbReference type="AlphaFoldDB" id="A0A4P9ZA00"/>
<dbReference type="GO" id="GO:0005829">
    <property type="term" value="C:cytosol"/>
    <property type="evidence" value="ECO:0007669"/>
    <property type="project" value="TreeGrafter"/>
</dbReference>
<dbReference type="InterPro" id="IPR001623">
    <property type="entry name" value="DnaJ_domain"/>
</dbReference>
<dbReference type="InterPro" id="IPR036869">
    <property type="entry name" value="J_dom_sf"/>
</dbReference>
<dbReference type="GO" id="GO:0051083">
    <property type="term" value="P:'de novo' cotranslational protein folding"/>
    <property type="evidence" value="ECO:0007669"/>
    <property type="project" value="InterPro"/>
</dbReference>
<keyword evidence="2" id="KW-0963">Cytoplasm</keyword>
<sequence>LSHLRWRATDDQIRRAYRKQVLKHHPDKKSAFGGLDQDDFFKIIQKAFEVMTNPTKRAQFDSVDELTTVAPPSLKSQYDFYEAWGPVFESQAHFSKKQPVPQLGDANSTKEEVDAFYRFWGRFESWKSFEFKDEDVPDDSANRDHKRYIERKNISNRKKLKQEDNKLLNGMVTRAQKEDPRLKAWKEACKAEKEKAKWEKEAGAHAAAEAAAKKKAEAEAKKKAQAEAKKKAQADAKKKTQSEANKQKKRAIRGAVASTNYFNDEVNSALIEEDFDLIMRNLSDSQLATLASQSEGDAETVKAAILEVVSELTSAGLLGAGELKYFV</sequence>
<dbReference type="Proteomes" id="UP000268321">
    <property type="component" value="Unassembled WGS sequence"/>
</dbReference>
<gene>
    <name evidence="6" type="ORF">METBISCDRAFT_20068</name>
</gene>
<dbReference type="Pfam" id="PF00226">
    <property type="entry name" value="DnaJ"/>
    <property type="match status" value="1"/>
</dbReference>
<accession>A0A4P9ZA00</accession>
<dbReference type="InterPro" id="IPR054076">
    <property type="entry name" value="ZUO1-like_ZHD"/>
</dbReference>
<reference evidence="7" key="1">
    <citation type="journal article" date="2018" name="Nat. Microbiol.">
        <title>Leveraging single-cell genomics to expand the fungal tree of life.</title>
        <authorList>
            <person name="Ahrendt S.R."/>
            <person name="Quandt C.A."/>
            <person name="Ciobanu D."/>
            <person name="Clum A."/>
            <person name="Salamov A."/>
            <person name="Andreopoulos B."/>
            <person name="Cheng J.F."/>
            <person name="Woyke T."/>
            <person name="Pelin A."/>
            <person name="Henrissat B."/>
            <person name="Reynolds N.K."/>
            <person name="Benny G.L."/>
            <person name="Smith M.E."/>
            <person name="James T.Y."/>
            <person name="Grigoriev I.V."/>
        </authorList>
    </citation>
    <scope>NUCLEOTIDE SEQUENCE [LARGE SCALE GENOMIC DNA]</scope>
    <source>
        <strain evidence="7">Baker2002</strain>
    </source>
</reference>
<name>A0A4P9ZA00_9ASCO</name>
<dbReference type="PROSITE" id="PS50076">
    <property type="entry name" value="DNAJ_2"/>
    <property type="match status" value="1"/>
</dbReference>
<evidence type="ECO:0000256" key="1">
    <source>
        <dbReference type="ARBA" id="ARBA00004496"/>
    </source>
</evidence>
<dbReference type="InterPro" id="IPR032003">
    <property type="entry name" value="RAC_head"/>
</dbReference>
<evidence type="ECO:0000256" key="3">
    <source>
        <dbReference type="ARBA" id="ARBA00023186"/>
    </source>
</evidence>
<organism evidence="6 7">
    <name type="scientific">Metschnikowia bicuspidata</name>
    <dbReference type="NCBI Taxonomy" id="27322"/>
    <lineage>
        <taxon>Eukaryota</taxon>
        <taxon>Fungi</taxon>
        <taxon>Dikarya</taxon>
        <taxon>Ascomycota</taxon>
        <taxon>Saccharomycotina</taxon>
        <taxon>Pichiomycetes</taxon>
        <taxon>Metschnikowiaceae</taxon>
        <taxon>Metschnikowia</taxon>
    </lineage>
</organism>
<evidence type="ECO:0000259" key="5">
    <source>
        <dbReference type="PROSITE" id="PS50076"/>
    </source>
</evidence>
<evidence type="ECO:0000313" key="7">
    <source>
        <dbReference type="Proteomes" id="UP000268321"/>
    </source>
</evidence>
<dbReference type="PANTHER" id="PTHR43999">
    <property type="entry name" value="DNAJ HOMOLOG SUBFAMILY C MEMBER 2"/>
    <property type="match status" value="1"/>
</dbReference>
<proteinExistence type="predicted"/>
<dbReference type="InterPro" id="IPR044634">
    <property type="entry name" value="Zuotin/DnaJC2"/>
</dbReference>
<feature type="region of interest" description="Disordered" evidence="4">
    <location>
        <begin position="196"/>
        <end position="215"/>
    </location>
</feature>
<comment type="subcellular location">
    <subcellularLocation>
        <location evidence="1">Cytoplasm</location>
    </subcellularLocation>
</comment>